<dbReference type="OrthoDB" id="39497at2759"/>
<protein>
    <submittedName>
        <fullName evidence="3">Haloacid dehalogenase-like hydrolase domain-containing protein 3</fullName>
    </submittedName>
</protein>
<comment type="caution">
    <text evidence="1">The sequence shown here is derived from an EMBL/GenBank/DDBJ whole genome shotgun (WGS) entry which is preliminary data.</text>
</comment>
<dbReference type="EMBL" id="CAMXCT020000911">
    <property type="protein sequence ID" value="CAL1138079.1"/>
    <property type="molecule type" value="Genomic_DNA"/>
</dbReference>
<keyword evidence="4" id="KW-1185">Reference proteome</keyword>
<organism evidence="1">
    <name type="scientific">Cladocopium goreaui</name>
    <dbReference type="NCBI Taxonomy" id="2562237"/>
    <lineage>
        <taxon>Eukaryota</taxon>
        <taxon>Sar</taxon>
        <taxon>Alveolata</taxon>
        <taxon>Dinophyceae</taxon>
        <taxon>Suessiales</taxon>
        <taxon>Symbiodiniaceae</taxon>
        <taxon>Cladocopium</taxon>
    </lineage>
</organism>
<evidence type="ECO:0000313" key="3">
    <source>
        <dbReference type="EMBL" id="CAL4772016.1"/>
    </source>
</evidence>
<reference evidence="1" key="1">
    <citation type="submission" date="2022-10" db="EMBL/GenBank/DDBJ databases">
        <authorList>
            <person name="Chen Y."/>
            <person name="Dougan E. K."/>
            <person name="Chan C."/>
            <person name="Rhodes N."/>
            <person name="Thang M."/>
        </authorList>
    </citation>
    <scope>NUCLEOTIDE SEQUENCE</scope>
</reference>
<evidence type="ECO:0000313" key="2">
    <source>
        <dbReference type="EMBL" id="CAL1138079.1"/>
    </source>
</evidence>
<sequence length="141" mass="16229">MEAVLDEMQHLPSLPLGAFKIPRSRRFKPQPADLTVSRTERFKMDRDKATSYLYEQFFVHLAFAGKSSEWIESRCVFHLQERLDWNFLDHVLAGVYQIPPALPYPVDRGQLADMVPRRDSSTTSFAGDTRDGWQLRGVQGS</sequence>
<reference evidence="2" key="2">
    <citation type="submission" date="2024-04" db="EMBL/GenBank/DDBJ databases">
        <authorList>
            <person name="Chen Y."/>
            <person name="Shah S."/>
            <person name="Dougan E. K."/>
            <person name="Thang M."/>
            <person name="Chan C."/>
        </authorList>
    </citation>
    <scope>NUCLEOTIDE SEQUENCE [LARGE SCALE GENOMIC DNA]</scope>
</reference>
<dbReference type="GO" id="GO:0016787">
    <property type="term" value="F:hydrolase activity"/>
    <property type="evidence" value="ECO:0007669"/>
    <property type="project" value="UniProtKB-KW"/>
</dbReference>
<dbReference type="AlphaFoldDB" id="A0A9P1C450"/>
<dbReference type="EMBL" id="CAMXCT030000911">
    <property type="protein sequence ID" value="CAL4772016.1"/>
    <property type="molecule type" value="Genomic_DNA"/>
</dbReference>
<gene>
    <name evidence="1" type="ORF">C1SCF055_LOCUS12223</name>
</gene>
<evidence type="ECO:0000313" key="4">
    <source>
        <dbReference type="Proteomes" id="UP001152797"/>
    </source>
</evidence>
<accession>A0A9P1C450</accession>
<dbReference type="Proteomes" id="UP001152797">
    <property type="component" value="Unassembled WGS sequence"/>
</dbReference>
<proteinExistence type="predicted"/>
<dbReference type="EMBL" id="CAMXCT010000911">
    <property type="protein sequence ID" value="CAI3984704.1"/>
    <property type="molecule type" value="Genomic_DNA"/>
</dbReference>
<evidence type="ECO:0000313" key="1">
    <source>
        <dbReference type="EMBL" id="CAI3984704.1"/>
    </source>
</evidence>
<name>A0A9P1C450_9DINO</name>
<keyword evidence="3" id="KW-0378">Hydrolase</keyword>